<feature type="region of interest" description="Disordered" evidence="11">
    <location>
        <begin position="298"/>
        <end position="354"/>
    </location>
</feature>
<dbReference type="PANTHER" id="PTHR24343:SF490">
    <property type="entry name" value="SERINE_THREONINE-PROTEIN KINASE SRK2G"/>
    <property type="match status" value="1"/>
</dbReference>
<dbReference type="FunFam" id="1.10.510.10:FF:000085">
    <property type="entry name" value="Serine/threonine-protein kinase SRK2E"/>
    <property type="match status" value="1"/>
</dbReference>
<evidence type="ECO:0000256" key="7">
    <source>
        <dbReference type="ARBA" id="ARBA00047899"/>
    </source>
</evidence>
<dbReference type="GO" id="GO:0009738">
    <property type="term" value="P:abscisic acid-activated signaling pathway"/>
    <property type="evidence" value="ECO:0007669"/>
    <property type="project" value="UniProtKB-ARBA"/>
</dbReference>
<evidence type="ECO:0000256" key="10">
    <source>
        <dbReference type="RuleBase" id="RU000304"/>
    </source>
</evidence>
<evidence type="ECO:0000259" key="12">
    <source>
        <dbReference type="PROSITE" id="PS50011"/>
    </source>
</evidence>
<evidence type="ECO:0000256" key="11">
    <source>
        <dbReference type="SAM" id="MobiDB-lite"/>
    </source>
</evidence>
<evidence type="ECO:0000256" key="4">
    <source>
        <dbReference type="ARBA" id="ARBA00022741"/>
    </source>
</evidence>
<dbReference type="SMART" id="SM00220">
    <property type="entry name" value="S_TKc"/>
    <property type="match status" value="1"/>
</dbReference>
<dbReference type="InterPro" id="IPR008271">
    <property type="entry name" value="Ser/Thr_kinase_AS"/>
</dbReference>
<feature type="compositionally biased region" description="Acidic residues" evidence="11">
    <location>
        <begin position="317"/>
        <end position="336"/>
    </location>
</feature>
<comment type="caution">
    <text evidence="13">The sequence shown here is derived from an EMBL/GenBank/DDBJ whole genome shotgun (WGS) entry which is preliminary data.</text>
</comment>
<evidence type="ECO:0000256" key="9">
    <source>
        <dbReference type="PROSITE-ProRule" id="PRU10141"/>
    </source>
</evidence>
<evidence type="ECO:0000313" key="14">
    <source>
        <dbReference type="Proteomes" id="UP000826271"/>
    </source>
</evidence>
<sequence>MDKYEVVKDLGAGNFGVARLLRHKQTKELVAMKYIERGHKIDENVAREIINHRSLRHPNIIRFKEVILTPTHLAIVMEYAAGGELFDRICTAGRFSEDEARYFFQQLISGVCFCHAMKICHRDLKLENTLLDGSAAPRLKICDFGYSKSSVLHSIPKSTVGTPAYIAPEVLSRREYDGKMADVWSCGVTLYVMLVGAYPFEDPDDPKNFRTTISRIMAVQYKIPDYVHISKDCSHLLSRIFVANPSRRLNIKDIKSHPWFMKNLPRELAETNQAIYYRKDNPSFSSLQSVDEIMKIVSEARNPPPASTPVPGFGWGGEEDEDENKEVEDDDNDKEDEYEKQVKQVHASGEFFLK</sequence>
<gene>
    <name evidence="13" type="ORF">BUALT_Bualt04G0065000</name>
</gene>
<dbReference type="InterPro" id="IPR017441">
    <property type="entry name" value="Protein_kinase_ATP_BS"/>
</dbReference>
<evidence type="ECO:0000256" key="6">
    <source>
        <dbReference type="ARBA" id="ARBA00022840"/>
    </source>
</evidence>
<organism evidence="13 14">
    <name type="scientific">Buddleja alternifolia</name>
    <dbReference type="NCBI Taxonomy" id="168488"/>
    <lineage>
        <taxon>Eukaryota</taxon>
        <taxon>Viridiplantae</taxon>
        <taxon>Streptophyta</taxon>
        <taxon>Embryophyta</taxon>
        <taxon>Tracheophyta</taxon>
        <taxon>Spermatophyta</taxon>
        <taxon>Magnoliopsida</taxon>
        <taxon>eudicotyledons</taxon>
        <taxon>Gunneridae</taxon>
        <taxon>Pentapetalae</taxon>
        <taxon>asterids</taxon>
        <taxon>lamiids</taxon>
        <taxon>Lamiales</taxon>
        <taxon>Scrophulariaceae</taxon>
        <taxon>Buddlejeae</taxon>
        <taxon>Buddleja</taxon>
    </lineage>
</organism>
<dbReference type="AlphaFoldDB" id="A0AAV6XN64"/>
<keyword evidence="14" id="KW-1185">Reference proteome</keyword>
<dbReference type="PROSITE" id="PS50011">
    <property type="entry name" value="PROTEIN_KINASE_DOM"/>
    <property type="match status" value="1"/>
</dbReference>
<dbReference type="CDD" id="cd14662">
    <property type="entry name" value="STKc_SnRK2"/>
    <property type="match status" value="1"/>
</dbReference>
<proteinExistence type="inferred from homology"/>
<evidence type="ECO:0000256" key="2">
    <source>
        <dbReference type="ARBA" id="ARBA00022527"/>
    </source>
</evidence>
<evidence type="ECO:0000256" key="3">
    <source>
        <dbReference type="ARBA" id="ARBA00022679"/>
    </source>
</evidence>
<dbReference type="GO" id="GO:0009414">
    <property type="term" value="P:response to water deprivation"/>
    <property type="evidence" value="ECO:0007669"/>
    <property type="project" value="UniProtKB-ARBA"/>
</dbReference>
<keyword evidence="4 9" id="KW-0547">Nucleotide-binding</keyword>
<dbReference type="PROSITE" id="PS00107">
    <property type="entry name" value="PROTEIN_KINASE_ATP"/>
    <property type="match status" value="1"/>
</dbReference>
<evidence type="ECO:0000256" key="5">
    <source>
        <dbReference type="ARBA" id="ARBA00022777"/>
    </source>
</evidence>
<dbReference type="InterPro" id="IPR000719">
    <property type="entry name" value="Prot_kinase_dom"/>
</dbReference>
<comment type="similarity">
    <text evidence="10">Belongs to the protein kinase superfamily.</text>
</comment>
<feature type="domain" description="Protein kinase" evidence="12">
    <location>
        <begin position="4"/>
        <end position="260"/>
    </location>
</feature>
<keyword evidence="3" id="KW-0808">Transferase</keyword>
<dbReference type="GO" id="GO:0009651">
    <property type="term" value="P:response to salt stress"/>
    <property type="evidence" value="ECO:0007669"/>
    <property type="project" value="UniProtKB-ARBA"/>
</dbReference>
<feature type="binding site" evidence="9">
    <location>
        <position position="33"/>
    </location>
    <ligand>
        <name>ATP</name>
        <dbReference type="ChEBI" id="CHEBI:30616"/>
    </ligand>
</feature>
<accession>A0AAV6XN64</accession>
<dbReference type="Proteomes" id="UP000826271">
    <property type="component" value="Unassembled WGS sequence"/>
</dbReference>
<dbReference type="EC" id="2.7.11.1" evidence="1"/>
<dbReference type="GO" id="GO:0005524">
    <property type="term" value="F:ATP binding"/>
    <property type="evidence" value="ECO:0007669"/>
    <property type="project" value="UniProtKB-UniRule"/>
</dbReference>
<evidence type="ECO:0000313" key="13">
    <source>
        <dbReference type="EMBL" id="KAG8383928.1"/>
    </source>
</evidence>
<evidence type="ECO:0000256" key="1">
    <source>
        <dbReference type="ARBA" id="ARBA00012513"/>
    </source>
</evidence>
<dbReference type="SUPFAM" id="SSF56112">
    <property type="entry name" value="Protein kinase-like (PK-like)"/>
    <property type="match status" value="1"/>
</dbReference>
<dbReference type="PANTHER" id="PTHR24343">
    <property type="entry name" value="SERINE/THREONINE KINASE"/>
    <property type="match status" value="1"/>
</dbReference>
<protein>
    <recommendedName>
        <fullName evidence="1">non-specific serine/threonine protein kinase</fullName>
        <ecNumber evidence="1">2.7.11.1</ecNumber>
    </recommendedName>
</protein>
<comment type="catalytic activity">
    <reaction evidence="8">
        <text>L-seryl-[protein] + ATP = O-phospho-L-seryl-[protein] + ADP + H(+)</text>
        <dbReference type="Rhea" id="RHEA:17989"/>
        <dbReference type="Rhea" id="RHEA-COMP:9863"/>
        <dbReference type="Rhea" id="RHEA-COMP:11604"/>
        <dbReference type="ChEBI" id="CHEBI:15378"/>
        <dbReference type="ChEBI" id="CHEBI:29999"/>
        <dbReference type="ChEBI" id="CHEBI:30616"/>
        <dbReference type="ChEBI" id="CHEBI:83421"/>
        <dbReference type="ChEBI" id="CHEBI:456216"/>
        <dbReference type="EC" id="2.7.11.1"/>
    </reaction>
</comment>
<dbReference type="Gene3D" id="3.30.200.20">
    <property type="entry name" value="Phosphorylase Kinase, domain 1"/>
    <property type="match status" value="1"/>
</dbReference>
<dbReference type="EMBL" id="WHWC01000004">
    <property type="protein sequence ID" value="KAG8383928.1"/>
    <property type="molecule type" value="Genomic_DNA"/>
</dbReference>
<dbReference type="FunFam" id="3.30.200.20:FF:000045">
    <property type="entry name" value="Serine/threonine-protein kinase SRK2E"/>
    <property type="match status" value="1"/>
</dbReference>
<name>A0AAV6XN64_9LAMI</name>
<reference evidence="13" key="1">
    <citation type="submission" date="2019-10" db="EMBL/GenBank/DDBJ databases">
        <authorList>
            <person name="Zhang R."/>
            <person name="Pan Y."/>
            <person name="Wang J."/>
            <person name="Ma R."/>
            <person name="Yu S."/>
        </authorList>
    </citation>
    <scope>NUCLEOTIDE SEQUENCE</scope>
    <source>
        <strain evidence="13">LA-IB0</strain>
        <tissue evidence="13">Leaf</tissue>
    </source>
</reference>
<keyword evidence="2 10" id="KW-0723">Serine/threonine-protein kinase</keyword>
<dbReference type="Pfam" id="PF00069">
    <property type="entry name" value="Pkinase"/>
    <property type="match status" value="1"/>
</dbReference>
<keyword evidence="6 9" id="KW-0067">ATP-binding</keyword>
<dbReference type="PROSITE" id="PS00108">
    <property type="entry name" value="PROTEIN_KINASE_ST"/>
    <property type="match status" value="1"/>
</dbReference>
<keyword evidence="5" id="KW-0418">Kinase</keyword>
<dbReference type="Gene3D" id="1.10.510.10">
    <property type="entry name" value="Transferase(Phosphotransferase) domain 1"/>
    <property type="match status" value="1"/>
</dbReference>
<comment type="catalytic activity">
    <reaction evidence="7">
        <text>L-threonyl-[protein] + ATP = O-phospho-L-threonyl-[protein] + ADP + H(+)</text>
        <dbReference type="Rhea" id="RHEA:46608"/>
        <dbReference type="Rhea" id="RHEA-COMP:11060"/>
        <dbReference type="Rhea" id="RHEA-COMP:11605"/>
        <dbReference type="ChEBI" id="CHEBI:15378"/>
        <dbReference type="ChEBI" id="CHEBI:30013"/>
        <dbReference type="ChEBI" id="CHEBI:30616"/>
        <dbReference type="ChEBI" id="CHEBI:61977"/>
        <dbReference type="ChEBI" id="CHEBI:456216"/>
        <dbReference type="EC" id="2.7.11.1"/>
    </reaction>
</comment>
<dbReference type="InterPro" id="IPR011009">
    <property type="entry name" value="Kinase-like_dom_sf"/>
</dbReference>
<dbReference type="GO" id="GO:0004674">
    <property type="term" value="F:protein serine/threonine kinase activity"/>
    <property type="evidence" value="ECO:0007669"/>
    <property type="project" value="UniProtKB-KW"/>
</dbReference>
<evidence type="ECO:0000256" key="8">
    <source>
        <dbReference type="ARBA" id="ARBA00048679"/>
    </source>
</evidence>